<dbReference type="PANTHER" id="PTHR30572">
    <property type="entry name" value="MEMBRANE COMPONENT OF TRANSPORTER-RELATED"/>
    <property type="match status" value="1"/>
</dbReference>
<evidence type="ECO:0000256" key="3">
    <source>
        <dbReference type="ARBA" id="ARBA00022692"/>
    </source>
</evidence>
<sequence>MKNYLSLIPISAHVHRRQNRLTLLCITISVFLVTAVFSMADMGNRMQTNNMLKKHGNWHIQLKNVPEADAERIGQSADVSVAAWTDVVNYGREEEYHIGKRKAVLYGVDEAYITDIKNGLKEGSFPQNDTEILLSSNAKDAFGAKTGDRITIETPSGSMDFTISGFGEDDEEFNALYGTFSVYMNRKAFEKYGLVRNPSLYIRYQSQADISRHVSDIKEEYGWADENIEVNKALMGTGALGGDSGMQEIYMIAVMLFILILIAGALMIAGSMNSNVAQRTKFFGMMRCIGMSREQIIRFVRLEALNWCKIAIPAGVILGILVTWGVCALLRFMAGEEFVSIPLFGVSAAGIVSGVAVGIITVLIAAQSPAKRASKVSPVSAVTGNAGDGKNMSSAANTRFAKIETALGMHHAVSKKKNLILLTGSFALSIILFLSFTVFADLVSLIMPQKSNDADIEIASSDGSNSISSVLLDELAGMEEVTNVFGRRSCFDVPAQFEEESLSSGVVDVISYDEFDLDCLTKDKELKKGSDISKVYGNSRYVLAICDADVPVGIGDKIRVGSEEVEIAGMLKMNPFSSDGTSGGKVTIITSKETFTRLMGIAEYALLMVQMEEDVENGDVEAIRNAADNEIDGEYAFRNRIGQKTGNTYAAFMIFAYGFLAIIALVTVLNIVNSISMSVSARIRQYGTMRAVGMDEWQVTKMIAAEAFTYAFYGCVAGCILGLLLSKGLYGILIIPHFPYAVWSIPIVPLLVIVLLVFAAAVAAIYFPAKRIRSMVVTETINEL</sequence>
<evidence type="ECO:0000256" key="2">
    <source>
        <dbReference type="ARBA" id="ARBA00022475"/>
    </source>
</evidence>
<keyword evidence="10" id="KW-0614">Plasmid</keyword>
<dbReference type="InterPro" id="IPR003838">
    <property type="entry name" value="ABC3_permease_C"/>
</dbReference>
<evidence type="ECO:0000313" key="10">
    <source>
        <dbReference type="EMBL" id="MXP79134.1"/>
    </source>
</evidence>
<feature type="transmembrane region" description="Helical" evidence="7">
    <location>
        <begin position="249"/>
        <end position="269"/>
    </location>
</feature>
<evidence type="ECO:0000259" key="8">
    <source>
        <dbReference type="Pfam" id="PF02687"/>
    </source>
</evidence>
<feature type="transmembrane region" description="Helical" evidence="7">
    <location>
        <begin position="339"/>
        <end position="365"/>
    </location>
</feature>
<evidence type="ECO:0000256" key="6">
    <source>
        <dbReference type="ARBA" id="ARBA00038076"/>
    </source>
</evidence>
<dbReference type="Pfam" id="PF02687">
    <property type="entry name" value="FtsX"/>
    <property type="match status" value="2"/>
</dbReference>
<evidence type="ECO:0000256" key="5">
    <source>
        <dbReference type="ARBA" id="ARBA00023136"/>
    </source>
</evidence>
<dbReference type="Proteomes" id="UP000460412">
    <property type="component" value="Unassembled WGS sequence"/>
</dbReference>
<organism evidence="10 11">
    <name type="scientific">Sporofaciens musculi</name>
    <dbReference type="NCBI Taxonomy" id="2681861"/>
    <lineage>
        <taxon>Bacteria</taxon>
        <taxon>Bacillati</taxon>
        <taxon>Bacillota</taxon>
        <taxon>Clostridia</taxon>
        <taxon>Lachnospirales</taxon>
        <taxon>Lachnospiraceae</taxon>
        <taxon>Sporofaciens</taxon>
    </lineage>
</organism>
<feature type="transmembrane region" description="Helical" evidence="7">
    <location>
        <begin position="310"/>
        <end position="333"/>
    </location>
</feature>
<evidence type="ECO:0000259" key="9">
    <source>
        <dbReference type="Pfam" id="PF12704"/>
    </source>
</evidence>
<feature type="domain" description="ABC3 transporter permease C-terminal" evidence="8">
    <location>
        <begin position="659"/>
        <end position="775"/>
    </location>
</feature>
<dbReference type="EMBL" id="WUQX01000003">
    <property type="protein sequence ID" value="MXP79134.1"/>
    <property type="molecule type" value="Genomic_DNA"/>
</dbReference>
<protein>
    <submittedName>
        <fullName evidence="10">FtsX-like permease family protein</fullName>
    </submittedName>
</protein>
<feature type="transmembrane region" description="Helical" evidence="7">
    <location>
        <begin position="741"/>
        <end position="767"/>
    </location>
</feature>
<evidence type="ECO:0000313" key="11">
    <source>
        <dbReference type="Proteomes" id="UP000460412"/>
    </source>
</evidence>
<dbReference type="InterPro" id="IPR050250">
    <property type="entry name" value="Macrolide_Exporter_MacB"/>
</dbReference>
<keyword evidence="5 7" id="KW-0472">Membrane</keyword>
<accession>A0A7X3SLX8</accession>
<feature type="transmembrane region" description="Helical" evidence="7">
    <location>
        <begin position="419"/>
        <end position="440"/>
    </location>
</feature>
<feature type="transmembrane region" description="Helical" evidence="7">
    <location>
        <begin position="21"/>
        <end position="40"/>
    </location>
</feature>
<evidence type="ECO:0000256" key="7">
    <source>
        <dbReference type="SAM" id="Phobius"/>
    </source>
</evidence>
<name>A0A7X3SLX8_9FIRM</name>
<dbReference type="GO" id="GO:0005886">
    <property type="term" value="C:plasma membrane"/>
    <property type="evidence" value="ECO:0007669"/>
    <property type="project" value="UniProtKB-SubCell"/>
</dbReference>
<keyword evidence="2" id="KW-1003">Cell membrane</keyword>
<reference evidence="10 11" key="1">
    <citation type="submission" date="2019-12" db="EMBL/GenBank/DDBJ databases">
        <title>Sporaefaciens musculi gen. nov., sp. nov., a novel bacterium isolated from the caecum of an obese mouse.</title>
        <authorList>
            <person name="Rasmussen T.S."/>
            <person name="Streidl T."/>
            <person name="Hitch T.C.A."/>
            <person name="Wortmann E."/>
            <person name="Deptula P."/>
            <person name="Hansen M."/>
            <person name="Nielsen D.S."/>
            <person name="Clavel T."/>
            <person name="Vogensen F.K."/>
        </authorList>
    </citation>
    <scope>NUCLEOTIDE SEQUENCE [LARGE SCALE GENOMIC DNA]</scope>
    <source>
        <strain evidence="10 11">WCA-9-b2</strain>
        <plasmid evidence="10">unnamed</plasmid>
    </source>
</reference>
<gene>
    <name evidence="10" type="ORF">GN277_28685</name>
</gene>
<dbReference type="PANTHER" id="PTHR30572:SF4">
    <property type="entry name" value="ABC TRANSPORTER PERMEASE YTRF"/>
    <property type="match status" value="1"/>
</dbReference>
<feature type="transmembrane region" description="Helical" evidence="7">
    <location>
        <begin position="710"/>
        <end position="735"/>
    </location>
</feature>
<dbReference type="AlphaFoldDB" id="A0A7X3SLX8"/>
<proteinExistence type="inferred from homology"/>
<keyword evidence="3 7" id="KW-0812">Transmembrane</keyword>
<keyword evidence="11" id="KW-1185">Reference proteome</keyword>
<evidence type="ECO:0000256" key="4">
    <source>
        <dbReference type="ARBA" id="ARBA00022989"/>
    </source>
</evidence>
<comment type="similarity">
    <text evidence="6">Belongs to the ABC-4 integral membrane protein family.</text>
</comment>
<comment type="subcellular location">
    <subcellularLocation>
        <location evidence="1">Cell membrane</location>
        <topology evidence="1">Multi-pass membrane protein</topology>
    </subcellularLocation>
</comment>
<dbReference type="InterPro" id="IPR025857">
    <property type="entry name" value="MacB_PCD"/>
</dbReference>
<feature type="transmembrane region" description="Helical" evidence="7">
    <location>
        <begin position="649"/>
        <end position="672"/>
    </location>
</feature>
<dbReference type="Pfam" id="PF12704">
    <property type="entry name" value="MacB_PCD"/>
    <property type="match status" value="1"/>
</dbReference>
<dbReference type="GO" id="GO:0022857">
    <property type="term" value="F:transmembrane transporter activity"/>
    <property type="evidence" value="ECO:0007669"/>
    <property type="project" value="TreeGrafter"/>
</dbReference>
<dbReference type="RefSeq" id="WP_159757785.1">
    <property type="nucleotide sequence ID" value="NZ_WUQX01000003.1"/>
</dbReference>
<keyword evidence="4 7" id="KW-1133">Transmembrane helix</keyword>
<geneLocation type="plasmid" evidence="10">
    <name>unnamed</name>
</geneLocation>
<comment type="caution">
    <text evidence="10">The sequence shown here is derived from an EMBL/GenBank/DDBJ whole genome shotgun (WGS) entry which is preliminary data.</text>
</comment>
<feature type="domain" description="ABC3 transporter permease C-terminal" evidence="8">
    <location>
        <begin position="255"/>
        <end position="378"/>
    </location>
</feature>
<feature type="domain" description="MacB-like periplasmic core" evidence="9">
    <location>
        <begin position="21"/>
        <end position="218"/>
    </location>
</feature>
<evidence type="ECO:0000256" key="1">
    <source>
        <dbReference type="ARBA" id="ARBA00004651"/>
    </source>
</evidence>